<feature type="coiled-coil region" evidence="1">
    <location>
        <begin position="187"/>
        <end position="216"/>
    </location>
</feature>
<gene>
    <name evidence="4" type="primary">pilP</name>
    <name evidence="4" type="ORF">K8I29_12150</name>
</gene>
<evidence type="ECO:0000256" key="3">
    <source>
        <dbReference type="SAM" id="Phobius"/>
    </source>
</evidence>
<evidence type="ECO:0000313" key="5">
    <source>
        <dbReference type="Proteomes" id="UP000705867"/>
    </source>
</evidence>
<dbReference type="EMBL" id="JAIOIV010000098">
    <property type="protein sequence ID" value="MBZ0156946.1"/>
    <property type="molecule type" value="Genomic_DNA"/>
</dbReference>
<evidence type="ECO:0000256" key="1">
    <source>
        <dbReference type="SAM" id="Coils"/>
    </source>
</evidence>
<feature type="transmembrane region" description="Helical" evidence="3">
    <location>
        <begin position="59"/>
        <end position="78"/>
    </location>
</feature>
<keyword evidence="1" id="KW-0175">Coiled coil</keyword>
<feature type="compositionally biased region" description="Low complexity" evidence="2">
    <location>
        <begin position="111"/>
        <end position="142"/>
    </location>
</feature>
<feature type="region of interest" description="Disordered" evidence="2">
    <location>
        <begin position="322"/>
        <end position="361"/>
    </location>
</feature>
<evidence type="ECO:0000313" key="4">
    <source>
        <dbReference type="EMBL" id="MBZ0156946.1"/>
    </source>
</evidence>
<reference evidence="4" key="1">
    <citation type="journal article" date="2021" name="bioRxiv">
        <title>Unraveling nitrogen, sulfur and carbon metabolic pathways and microbial community transcriptional responses to substrate deprivation and toxicity stresses in a bioreactor mimicking anoxic brackish coastal sediment conditions.</title>
        <authorList>
            <person name="Martins P.D."/>
            <person name="Echeveste M.J."/>
            <person name="Arshad A."/>
            <person name="Kurth J."/>
            <person name="Ouboter H."/>
            <person name="Jetten M.S.M."/>
            <person name="Welte C.U."/>
        </authorList>
    </citation>
    <scope>NUCLEOTIDE SEQUENCE</scope>
    <source>
        <strain evidence="4">MAG_39</strain>
    </source>
</reference>
<feature type="region of interest" description="Disordered" evidence="2">
    <location>
        <begin position="111"/>
        <end position="161"/>
    </location>
</feature>
<reference evidence="4" key="2">
    <citation type="submission" date="2021-08" db="EMBL/GenBank/DDBJ databases">
        <authorList>
            <person name="Dalcin Martins P."/>
        </authorList>
    </citation>
    <scope>NUCLEOTIDE SEQUENCE</scope>
    <source>
        <strain evidence="4">MAG_39</strain>
    </source>
</reference>
<feature type="compositionally biased region" description="Polar residues" evidence="2">
    <location>
        <begin position="330"/>
        <end position="339"/>
    </location>
</feature>
<evidence type="ECO:0000256" key="2">
    <source>
        <dbReference type="SAM" id="MobiDB-lite"/>
    </source>
</evidence>
<organism evidence="4 5">
    <name type="scientific">Candidatus Nitrobium versatile</name>
    <dbReference type="NCBI Taxonomy" id="2884831"/>
    <lineage>
        <taxon>Bacteria</taxon>
        <taxon>Pseudomonadati</taxon>
        <taxon>Nitrospirota</taxon>
        <taxon>Nitrospiria</taxon>
        <taxon>Nitrospirales</taxon>
        <taxon>Nitrospiraceae</taxon>
        <taxon>Candidatus Nitrobium</taxon>
    </lineage>
</organism>
<keyword evidence="3" id="KW-0812">Transmembrane</keyword>
<dbReference type="Proteomes" id="UP000705867">
    <property type="component" value="Unassembled WGS sequence"/>
</dbReference>
<keyword evidence="3" id="KW-1133">Transmembrane helix</keyword>
<accession>A0A953LXG4</accession>
<dbReference type="InterPro" id="IPR022753">
    <property type="entry name" value="T4SS_pilus_biogen_PilP"/>
</dbReference>
<feature type="compositionally biased region" description="Low complexity" evidence="2">
    <location>
        <begin position="151"/>
        <end position="161"/>
    </location>
</feature>
<keyword evidence="3" id="KW-0472">Membrane</keyword>
<dbReference type="AlphaFoldDB" id="A0A953LXG4"/>
<feature type="region of interest" description="Disordered" evidence="2">
    <location>
        <begin position="12"/>
        <end position="58"/>
    </location>
</feature>
<feature type="compositionally biased region" description="Basic and acidic residues" evidence="2">
    <location>
        <begin position="25"/>
        <end position="54"/>
    </location>
</feature>
<name>A0A953LXG4_9BACT</name>
<dbReference type="NCBIfam" id="TIGR03021">
    <property type="entry name" value="pilP_fam"/>
    <property type="match status" value="1"/>
</dbReference>
<protein>
    <submittedName>
        <fullName evidence="4">Type IV pilus biogenesis protein PilP</fullName>
    </submittedName>
</protein>
<sequence>MILKEILAAKFKRKQKEDEEEEPIDVTRDEERKVSEQDEEEVQGKEQGDTETPVRKKPGSLTLVMFVTLVLLTGLLVYKRLPSASQLYKKDIPGSVASSTTSPLAAASQATGAAAPSSSPATTVAGGTGSSSPAGSAAPASSQQQKPVVPAQTVQVASASPSAQGQAGKSLYIPARDILSGSSTAELQRQEEVNRLLEAQLKERKLKNDIKKIEGDIEILPFQVTDKKKELTEKIEKKANFQPVLLTERESRPPTLYSVQMVEGVMTGSFTLMTGERVGARVGESVGEFTVKELTHASASLEGRNGRRHLVSMSLPDRYPVSSPLFAAKSSGTGPSAQAPSVAGPSVRQPISVPISPVGRQ</sequence>
<proteinExistence type="predicted"/>
<comment type="caution">
    <text evidence="4">The sequence shown here is derived from an EMBL/GenBank/DDBJ whole genome shotgun (WGS) entry which is preliminary data.</text>
</comment>